<feature type="transmembrane region" description="Helical" evidence="1">
    <location>
        <begin position="179"/>
        <end position="199"/>
    </location>
</feature>
<evidence type="ECO:0000259" key="2">
    <source>
        <dbReference type="Pfam" id="PF25934"/>
    </source>
</evidence>
<gene>
    <name evidence="3" type="ORF">SAMN05216388_10445</name>
</gene>
<dbReference type="AlphaFoldDB" id="A0A1H8VXL2"/>
<accession>A0A1H8VXL2</accession>
<evidence type="ECO:0000313" key="4">
    <source>
        <dbReference type="Proteomes" id="UP000198775"/>
    </source>
</evidence>
<feature type="transmembrane region" description="Helical" evidence="1">
    <location>
        <begin position="121"/>
        <end position="141"/>
    </location>
</feature>
<keyword evidence="4" id="KW-1185">Reference proteome</keyword>
<protein>
    <recommendedName>
        <fullName evidence="2">DUF7979 domain-containing protein</fullName>
    </recommendedName>
</protein>
<dbReference type="RefSeq" id="WP_092664299.1">
    <property type="nucleotide sequence ID" value="NZ_FOCX01000044.1"/>
</dbReference>
<evidence type="ECO:0000313" key="3">
    <source>
        <dbReference type="EMBL" id="SEP20192.1"/>
    </source>
</evidence>
<keyword evidence="1" id="KW-0472">Membrane</keyword>
<dbReference type="OrthoDB" id="312382at2157"/>
<keyword evidence="1" id="KW-1133">Transmembrane helix</keyword>
<dbReference type="InterPro" id="IPR058285">
    <property type="entry name" value="DUF7979"/>
</dbReference>
<name>A0A1H8VXL2_9EURY</name>
<feature type="domain" description="DUF7979" evidence="2">
    <location>
        <begin position="38"/>
        <end position="111"/>
    </location>
</feature>
<evidence type="ECO:0000256" key="1">
    <source>
        <dbReference type="SAM" id="Phobius"/>
    </source>
</evidence>
<dbReference type="Proteomes" id="UP000198775">
    <property type="component" value="Unassembled WGS sequence"/>
</dbReference>
<dbReference type="Pfam" id="PF25934">
    <property type="entry name" value="DUF7979"/>
    <property type="match status" value="1"/>
</dbReference>
<sequence>MDFRPVLGIVAALVAASLVGAPVTMADWGEQATFSAEQVPQSEVHEETPVFQYETLSDPAQDAVRRAIESPDSAHTVYGSEDWPDRFVYTDYISPGQGSYAIVHEGEYYQLYTAAGGGFPIFYWLLELPFVIYGLVLGWFVHDMSRGGMSPGHILLATVPGIGFHLFGPEFDFPLLEPVHFAALGVLAVTGLVAGRIWIVRRG</sequence>
<reference evidence="4" key="1">
    <citation type="submission" date="2016-10" db="EMBL/GenBank/DDBJ databases">
        <authorList>
            <person name="Varghese N."/>
            <person name="Submissions S."/>
        </authorList>
    </citation>
    <scope>NUCLEOTIDE SEQUENCE [LARGE SCALE GENOMIC DNA]</scope>
    <source>
        <strain evidence="4">IBRC-M 10043</strain>
    </source>
</reference>
<organism evidence="3 4">
    <name type="scientific">Halorientalis persicus</name>
    <dbReference type="NCBI Taxonomy" id="1367881"/>
    <lineage>
        <taxon>Archaea</taxon>
        <taxon>Methanobacteriati</taxon>
        <taxon>Methanobacteriota</taxon>
        <taxon>Stenosarchaea group</taxon>
        <taxon>Halobacteria</taxon>
        <taxon>Halobacteriales</taxon>
        <taxon>Haloarculaceae</taxon>
        <taxon>Halorientalis</taxon>
    </lineage>
</organism>
<keyword evidence="1" id="KW-0812">Transmembrane</keyword>
<proteinExistence type="predicted"/>
<dbReference type="EMBL" id="FOCX01000044">
    <property type="protein sequence ID" value="SEP20192.1"/>
    <property type="molecule type" value="Genomic_DNA"/>
</dbReference>
<feature type="transmembrane region" description="Helical" evidence="1">
    <location>
        <begin position="148"/>
        <end position="167"/>
    </location>
</feature>